<dbReference type="EMBL" id="BOML01000019">
    <property type="protein sequence ID" value="GIE00649.1"/>
    <property type="molecule type" value="Genomic_DNA"/>
</dbReference>
<protein>
    <recommendedName>
        <fullName evidence="4">Alpha/beta hydrolase</fullName>
    </recommendedName>
</protein>
<reference evidence="2 3" key="1">
    <citation type="submission" date="2021-01" db="EMBL/GenBank/DDBJ databases">
        <title>Whole genome shotgun sequence of Actinoplanes durhamensis NBRC 14914.</title>
        <authorList>
            <person name="Komaki H."/>
            <person name="Tamura T."/>
        </authorList>
    </citation>
    <scope>NUCLEOTIDE SEQUENCE [LARGE SCALE GENOMIC DNA]</scope>
    <source>
        <strain evidence="2 3">NBRC 14914</strain>
    </source>
</reference>
<dbReference type="Proteomes" id="UP000637628">
    <property type="component" value="Unassembled WGS sequence"/>
</dbReference>
<keyword evidence="3" id="KW-1185">Reference proteome</keyword>
<proteinExistence type="predicted"/>
<dbReference type="Gene3D" id="3.40.50.1820">
    <property type="entry name" value="alpha/beta hydrolase"/>
    <property type="match status" value="1"/>
</dbReference>
<evidence type="ECO:0000256" key="1">
    <source>
        <dbReference type="SAM" id="SignalP"/>
    </source>
</evidence>
<feature type="chain" id="PRO_5045121844" description="Alpha/beta hydrolase" evidence="1">
    <location>
        <begin position="27"/>
        <end position="323"/>
    </location>
</feature>
<feature type="signal peptide" evidence="1">
    <location>
        <begin position="1"/>
        <end position="26"/>
    </location>
</feature>
<evidence type="ECO:0000313" key="3">
    <source>
        <dbReference type="Proteomes" id="UP000637628"/>
    </source>
</evidence>
<dbReference type="InterPro" id="IPR029058">
    <property type="entry name" value="AB_hydrolase_fold"/>
</dbReference>
<sequence>MSLRRILSTLLLSSVALVATPTAGNAAATWTKASTTVSIACSSSSTLSQAANWYFPSTATPKALVYLQHGFSRSNANMEALAGKYADAGFLVFVPTLPSSTASNNCAVNNTGDNTTFLNNVAALIGEATVATSSLARSYTTAAGLAGRTGQAMPATYVIAGHSAGGDAVSYIANRLRTTWPAAFANLKLVQLLDPVLSPKGTNMATGLAGLATTSTPIYAISSPPYTANDQASGTTELLKDVDRPFLGVRLTTGSHCDAEGSSTNFLCTLLGGSSKAANVTALQTFAVNWATDAVAGSTTATYYPGGTYYQGLLTAGTITTLS</sequence>
<gene>
    <name evidence="2" type="ORF">Adu01nite_19990</name>
</gene>
<organism evidence="2 3">
    <name type="scientific">Paractinoplanes durhamensis</name>
    <dbReference type="NCBI Taxonomy" id="113563"/>
    <lineage>
        <taxon>Bacteria</taxon>
        <taxon>Bacillati</taxon>
        <taxon>Actinomycetota</taxon>
        <taxon>Actinomycetes</taxon>
        <taxon>Micromonosporales</taxon>
        <taxon>Micromonosporaceae</taxon>
        <taxon>Paractinoplanes</taxon>
    </lineage>
</organism>
<keyword evidence="1" id="KW-0732">Signal</keyword>
<evidence type="ECO:0008006" key="4">
    <source>
        <dbReference type="Google" id="ProtNLM"/>
    </source>
</evidence>
<comment type="caution">
    <text evidence="2">The sequence shown here is derived from an EMBL/GenBank/DDBJ whole genome shotgun (WGS) entry which is preliminary data.</text>
</comment>
<accession>A0ABQ3YSU6</accession>
<dbReference type="RefSeq" id="WP_203726287.1">
    <property type="nucleotide sequence ID" value="NZ_BAAATX010000003.1"/>
</dbReference>
<dbReference type="SUPFAM" id="SSF53474">
    <property type="entry name" value="alpha/beta-Hydrolases"/>
    <property type="match status" value="1"/>
</dbReference>
<evidence type="ECO:0000313" key="2">
    <source>
        <dbReference type="EMBL" id="GIE00649.1"/>
    </source>
</evidence>
<name>A0ABQ3YSU6_9ACTN</name>